<keyword evidence="2" id="KW-1185">Reference proteome</keyword>
<comment type="caution">
    <text evidence="1">The sequence shown here is derived from an EMBL/GenBank/DDBJ whole genome shotgun (WGS) entry which is preliminary data.</text>
</comment>
<dbReference type="Proteomes" id="UP001497680">
    <property type="component" value="Unassembled WGS sequence"/>
</dbReference>
<evidence type="ECO:0000313" key="2">
    <source>
        <dbReference type="Proteomes" id="UP001497680"/>
    </source>
</evidence>
<gene>
    <name evidence="1" type="ORF">F4821DRAFT_224622</name>
</gene>
<name>A0ACC0DGP7_9PEZI</name>
<organism evidence="1 2">
    <name type="scientific">Hypoxylon rubiginosum</name>
    <dbReference type="NCBI Taxonomy" id="110542"/>
    <lineage>
        <taxon>Eukaryota</taxon>
        <taxon>Fungi</taxon>
        <taxon>Dikarya</taxon>
        <taxon>Ascomycota</taxon>
        <taxon>Pezizomycotina</taxon>
        <taxon>Sordariomycetes</taxon>
        <taxon>Xylariomycetidae</taxon>
        <taxon>Xylariales</taxon>
        <taxon>Hypoxylaceae</taxon>
        <taxon>Hypoxylon</taxon>
    </lineage>
</organism>
<proteinExistence type="predicted"/>
<dbReference type="EMBL" id="MU394284">
    <property type="protein sequence ID" value="KAI6092011.1"/>
    <property type="molecule type" value="Genomic_DNA"/>
</dbReference>
<reference evidence="1 2" key="1">
    <citation type="journal article" date="2022" name="New Phytol.">
        <title>Ecological generalism drives hyperdiversity of secondary metabolite gene clusters in xylarialean endophytes.</title>
        <authorList>
            <person name="Franco M.E.E."/>
            <person name="Wisecaver J.H."/>
            <person name="Arnold A.E."/>
            <person name="Ju Y.M."/>
            <person name="Slot J.C."/>
            <person name="Ahrendt S."/>
            <person name="Moore L.P."/>
            <person name="Eastman K.E."/>
            <person name="Scott K."/>
            <person name="Konkel Z."/>
            <person name="Mondo S.J."/>
            <person name="Kuo A."/>
            <person name="Hayes R.D."/>
            <person name="Haridas S."/>
            <person name="Andreopoulos B."/>
            <person name="Riley R."/>
            <person name="LaButti K."/>
            <person name="Pangilinan J."/>
            <person name="Lipzen A."/>
            <person name="Amirebrahimi M."/>
            <person name="Yan J."/>
            <person name="Adam C."/>
            <person name="Keymanesh K."/>
            <person name="Ng V."/>
            <person name="Louie K."/>
            <person name="Northen T."/>
            <person name="Drula E."/>
            <person name="Henrissat B."/>
            <person name="Hsieh H.M."/>
            <person name="Youens-Clark K."/>
            <person name="Lutzoni F."/>
            <person name="Miadlikowska J."/>
            <person name="Eastwood D.C."/>
            <person name="Hamelin R.C."/>
            <person name="Grigoriev I.V."/>
            <person name="U'Ren J.M."/>
        </authorList>
    </citation>
    <scope>NUCLEOTIDE SEQUENCE [LARGE SCALE GENOMIC DNA]</scope>
    <source>
        <strain evidence="1 2">ER1909</strain>
    </source>
</reference>
<sequence>METSSRRKACDTCFKKKLRCDMLKPACSNCLLYNVRCSTTAIRRRAAPNVATTLAAANIINTAETSQASSAIDGDSLEARLARIEAKLDKLGDTSNATPPEQLLGSTSGQDKGTAVLSPGLTLSQADLDVLRRRDEHSIPPLTEVLPVVEDYFRDFNFALPLFRQQDFMRMLYEFYSEREKTKESGAVWAAINVVLAIGYRTRNVECNDITVIFDDRKVKKCIDNAQRELDGLVTREDDTLGVQVLLGLVVLFQTNTDQKPASVLISTAVRLAHRLSLHTKSSASKFPPEIARHRSNIFWICYSLDKDVSLRGRIPSIQNDEDVDLDLPGTELGDEDNYLSTVNGCSGFNYLRARVQLAYIEGKVYDYLLSNRSMKLSREAREERVSHLTRLLDQWLQAMPASLQLERITQTLETAPLTHVVFLYHTYLMCSTSLLGLYSYEAPWIKAISKSSSEALHHFDNQAHVCMRNHHPVRPGSWALCVSTSRECLKLLDTESYSGCNLWLNSCAYFSAFVVLLANIVYFPSHELVDYDRRLTLRTTDRMEKLLEYTKSATFQRLHEVLVGLEQAADCAANRAKTAAKVPELAPHATQSQYTSYSSTPFGVFSDYISQAPAAQPEVSALNSAWLNASTLDASGIDLTGFDFNQEISSPEFMRDFSN</sequence>
<protein>
    <submittedName>
        <fullName evidence="1">Uncharacterized protein</fullName>
    </submittedName>
</protein>
<evidence type="ECO:0000313" key="1">
    <source>
        <dbReference type="EMBL" id="KAI6092011.1"/>
    </source>
</evidence>
<accession>A0ACC0DGP7</accession>